<dbReference type="STRING" id="1122172.GCA_000373045_00990"/>
<sequence length="155" mass="17706">MKIKVLICLLLSSIFTMAQIPNVWTWDYEQGSEIFAISNKQNYILDISCNVQSFNTEGDHSVTLYKDNYDKLISSAPDIEFLIDGNAYYPLSMRSTTRKGAEIWTEFMDALSSATEIEVYKDGNIITTFKPSARSTEKISENMRQCGPFEPLTWD</sequence>
<keyword evidence="1" id="KW-0732">Signal</keyword>
<dbReference type="Proteomes" id="UP000322617">
    <property type="component" value="Chromosome"/>
</dbReference>
<organism evidence="2 3">
    <name type="scientific">Leptotrichia shahii</name>
    <dbReference type="NCBI Taxonomy" id="157691"/>
    <lineage>
        <taxon>Bacteria</taxon>
        <taxon>Fusobacteriati</taxon>
        <taxon>Fusobacteriota</taxon>
        <taxon>Fusobacteriia</taxon>
        <taxon>Fusobacteriales</taxon>
        <taxon>Leptotrichiaceae</taxon>
        <taxon>Leptotrichia</taxon>
    </lineage>
</organism>
<proteinExistence type="predicted"/>
<accession>A0A510JQ38</accession>
<gene>
    <name evidence="2" type="ORF">JCM16776_1583</name>
</gene>
<dbReference type="AlphaFoldDB" id="A0A510JQ38"/>
<evidence type="ECO:0000313" key="2">
    <source>
        <dbReference type="EMBL" id="BBM41356.1"/>
    </source>
</evidence>
<name>A0A510JQ38_9FUSO</name>
<feature type="signal peptide" evidence="1">
    <location>
        <begin position="1"/>
        <end position="18"/>
    </location>
</feature>
<evidence type="ECO:0000313" key="3">
    <source>
        <dbReference type="Proteomes" id="UP000322617"/>
    </source>
</evidence>
<evidence type="ECO:0000256" key="1">
    <source>
        <dbReference type="SAM" id="SignalP"/>
    </source>
</evidence>
<protein>
    <submittedName>
        <fullName evidence="2">Uncharacterized protein</fullName>
    </submittedName>
</protein>
<feature type="chain" id="PRO_5021772859" evidence="1">
    <location>
        <begin position="19"/>
        <end position="155"/>
    </location>
</feature>
<dbReference type="KEGG" id="lsz:JCM16776_1583"/>
<keyword evidence="3" id="KW-1185">Reference proteome</keyword>
<dbReference type="RefSeq" id="WP_018450610.1">
    <property type="nucleotide sequence ID" value="NZ_AP019827.1"/>
</dbReference>
<reference evidence="2 3" key="1">
    <citation type="submission" date="2019-07" db="EMBL/GenBank/DDBJ databases">
        <title>Complete Genome Sequence of Leptotrichia shahii Strain JCM 16776.</title>
        <authorList>
            <person name="Watanabe S."/>
            <person name="Cui L."/>
        </authorList>
    </citation>
    <scope>NUCLEOTIDE SEQUENCE [LARGE SCALE GENOMIC DNA]</scope>
    <source>
        <strain evidence="2 3">JCM16776</strain>
    </source>
</reference>
<dbReference type="EMBL" id="AP019827">
    <property type="protein sequence ID" value="BBM41356.1"/>
    <property type="molecule type" value="Genomic_DNA"/>
</dbReference>